<protein>
    <submittedName>
        <fullName evidence="5">DNA repair exonuclease</fullName>
    </submittedName>
</protein>
<dbReference type="PIRSF" id="PIRSF033093">
    <property type="entry name" value="UCP_ML1119"/>
    <property type="match status" value="1"/>
</dbReference>
<dbReference type="PANTHER" id="PTHR30337">
    <property type="entry name" value="COMPONENT OF ATP-DEPENDENT DSDNA EXONUCLEASE"/>
    <property type="match status" value="1"/>
</dbReference>
<gene>
    <name evidence="5" type="ORF">CAL13_01335</name>
</gene>
<keyword evidence="3 5" id="KW-0269">Exonuclease</keyword>
<feature type="domain" description="Calcineurin-like phosphoesterase" evidence="4">
    <location>
        <begin position="3"/>
        <end position="94"/>
    </location>
</feature>
<dbReference type="InterPro" id="IPR004843">
    <property type="entry name" value="Calcineurin-like_PHP"/>
</dbReference>
<keyword evidence="1" id="KW-0540">Nuclease</keyword>
<dbReference type="InterPro" id="IPR041796">
    <property type="entry name" value="Mre11_N"/>
</dbReference>
<dbReference type="CDD" id="cd00840">
    <property type="entry name" value="MPP_Mre11_N"/>
    <property type="match status" value="1"/>
</dbReference>
<evidence type="ECO:0000256" key="1">
    <source>
        <dbReference type="ARBA" id="ARBA00022722"/>
    </source>
</evidence>
<dbReference type="EMBL" id="CP021109">
    <property type="protein sequence ID" value="ARP85014.1"/>
    <property type="molecule type" value="Genomic_DNA"/>
</dbReference>
<evidence type="ECO:0000313" key="5">
    <source>
        <dbReference type="EMBL" id="ARP85014.1"/>
    </source>
</evidence>
<evidence type="ECO:0000259" key="4">
    <source>
        <dbReference type="Pfam" id="PF00149"/>
    </source>
</evidence>
<dbReference type="GO" id="GO:0004527">
    <property type="term" value="F:exonuclease activity"/>
    <property type="evidence" value="ECO:0007669"/>
    <property type="project" value="UniProtKB-KW"/>
</dbReference>
<evidence type="ECO:0000256" key="3">
    <source>
        <dbReference type="ARBA" id="ARBA00022839"/>
    </source>
</evidence>
<name>A0A1W6YVK2_9BORD</name>
<reference evidence="5 6" key="1">
    <citation type="submission" date="2017-05" db="EMBL/GenBank/DDBJ databases">
        <title>Complete and WGS of Bordetella genogroups.</title>
        <authorList>
            <person name="Spilker T."/>
            <person name="LiPuma J."/>
        </authorList>
    </citation>
    <scope>NUCLEOTIDE SEQUENCE [LARGE SCALE GENOMIC DNA]</scope>
    <source>
        <strain evidence="5 6">AU17164</strain>
    </source>
</reference>
<sequence length="383" mass="41140">MVRLLHTSDWQIGKLFGQFEADDAAVLADARFQVVERLAGIATERRVDAVLVAGDVFDAQTVSDRTIHRLFNALGGFPGPWIMIPGNHDAALSESVWTRARRLGAIPEQVRLCLSAQPMVLPEHGLAVLPAPLTQRQTHTDLTEWFAQASTPPGLVRVGMAHGSVQGILAEDIDSPNPIAPGRAAQAGLDYLALGDWHGCRQIDGRTWYSGTPETDRFRGSASGYALYVEIEGPGASPAVMQLPTGAYRWRSETLTLRVPSDIGLAVQCLAGFESRDVVQLSITGEADLDGYRRLTQAITQARGVTRALLGDLAGLALRPTLQDIESLRADGYVGDVIDTLRAQQDGPDGEVARDALAVLAGILDRRAHPSPSPSELLAGETH</sequence>
<dbReference type="Gene3D" id="3.60.21.10">
    <property type="match status" value="1"/>
</dbReference>
<dbReference type="Proteomes" id="UP000194139">
    <property type="component" value="Chromosome"/>
</dbReference>
<dbReference type="AlphaFoldDB" id="A0A1W6YVK2"/>
<organism evidence="5 6">
    <name type="scientific">Bordetella genomosp. 9</name>
    <dbReference type="NCBI Taxonomy" id="1416803"/>
    <lineage>
        <taxon>Bacteria</taxon>
        <taxon>Pseudomonadati</taxon>
        <taxon>Pseudomonadota</taxon>
        <taxon>Betaproteobacteria</taxon>
        <taxon>Burkholderiales</taxon>
        <taxon>Alcaligenaceae</taxon>
        <taxon>Bordetella</taxon>
    </lineage>
</organism>
<dbReference type="InterPro" id="IPR050535">
    <property type="entry name" value="DNA_Repair-Maintenance_Comp"/>
</dbReference>
<evidence type="ECO:0000313" key="6">
    <source>
        <dbReference type="Proteomes" id="UP000194139"/>
    </source>
</evidence>
<proteinExistence type="predicted"/>
<dbReference type="Pfam" id="PF00149">
    <property type="entry name" value="Metallophos"/>
    <property type="match status" value="1"/>
</dbReference>
<accession>A0A1W6YVK2</accession>
<keyword evidence="6" id="KW-1185">Reference proteome</keyword>
<dbReference type="InterPro" id="IPR029052">
    <property type="entry name" value="Metallo-depent_PP-like"/>
</dbReference>
<dbReference type="RefSeq" id="WP_086071269.1">
    <property type="nucleotide sequence ID" value="NZ_CP021109.1"/>
</dbReference>
<keyword evidence="2" id="KW-0378">Hydrolase</keyword>
<dbReference type="SUPFAM" id="SSF56300">
    <property type="entry name" value="Metallo-dependent phosphatases"/>
    <property type="match status" value="1"/>
</dbReference>
<dbReference type="InterPro" id="IPR014577">
    <property type="entry name" value="UCP033093_metalloPase"/>
</dbReference>
<dbReference type="PANTHER" id="PTHR30337:SF0">
    <property type="entry name" value="NUCLEASE SBCCD SUBUNIT D"/>
    <property type="match status" value="1"/>
</dbReference>
<evidence type="ECO:0000256" key="2">
    <source>
        <dbReference type="ARBA" id="ARBA00022801"/>
    </source>
</evidence>